<protein>
    <submittedName>
        <fullName evidence="1">Uncharacterized protein</fullName>
    </submittedName>
</protein>
<evidence type="ECO:0000313" key="1">
    <source>
        <dbReference type="EMBL" id="NMG24619.1"/>
    </source>
</evidence>
<dbReference type="Proteomes" id="UP000615989">
    <property type="component" value="Unassembled WGS sequence"/>
</dbReference>
<reference evidence="1" key="1">
    <citation type="submission" date="2019-12" db="EMBL/GenBank/DDBJ databases">
        <title>Comparative genomics gives insights into the taxonomy of the Azoarcus-Aromatoleum group and reveals separate origins of nif in the plant-associated Azoarcus and non-plant-associated Aromatoleum sub-groups.</title>
        <authorList>
            <person name="Lafos M."/>
            <person name="Maluk M."/>
            <person name="Batista M."/>
            <person name="Junghare M."/>
            <person name="Carmona M."/>
            <person name="Faoro H."/>
            <person name="Cruz L.M."/>
            <person name="Battistoni F."/>
            <person name="De Souza E."/>
            <person name="Pedrosa F."/>
            <person name="Chen W.-M."/>
            <person name="Poole P.S."/>
            <person name="Dixon R.A."/>
            <person name="James E.K."/>
        </authorList>
    </citation>
    <scope>NUCLEOTIDE SEQUENCE</scope>
    <source>
        <strain evidence="1">LuFRes1</strain>
    </source>
</reference>
<sequence length="94" mass="9827">MHEQDLRQTGATASVPVGLSQYTCPECGMSVGADEYHPYAACLMVSGCHDGATIREALMAVFEDGVRAAAAKCRCGGGEALADKIESLMRSDAD</sequence>
<evidence type="ECO:0000313" key="2">
    <source>
        <dbReference type="Proteomes" id="UP000615989"/>
    </source>
</evidence>
<organism evidence="1 2">
    <name type="scientific">Aromatoleum anaerobium</name>
    <dbReference type="NCBI Taxonomy" id="182180"/>
    <lineage>
        <taxon>Bacteria</taxon>
        <taxon>Pseudomonadati</taxon>
        <taxon>Pseudomonadota</taxon>
        <taxon>Betaproteobacteria</taxon>
        <taxon>Rhodocyclales</taxon>
        <taxon>Rhodocyclaceae</taxon>
        <taxon>Aromatoleum</taxon>
    </lineage>
</organism>
<accession>A0ABX1PJZ9</accession>
<name>A0ABX1PJZ9_9RHOO</name>
<dbReference type="RefSeq" id="WP_169118017.1">
    <property type="nucleotide sequence ID" value="NZ_WTVG02000037.1"/>
</dbReference>
<gene>
    <name evidence="1" type="ORF">GO606_07730</name>
</gene>
<comment type="caution">
    <text evidence="1">The sequence shown here is derived from an EMBL/GenBank/DDBJ whole genome shotgun (WGS) entry which is preliminary data.</text>
</comment>
<dbReference type="EMBL" id="WTVG01000016">
    <property type="protein sequence ID" value="NMG24619.1"/>
    <property type="molecule type" value="Genomic_DNA"/>
</dbReference>
<keyword evidence="2" id="KW-1185">Reference proteome</keyword>
<proteinExistence type="predicted"/>